<accession>A0AAW1WBZ8</accession>
<dbReference type="InterPro" id="IPR006553">
    <property type="entry name" value="Leu-rich_rpt_Cys-con_subtyp"/>
</dbReference>
<organism evidence="2 3">
    <name type="scientific">Rubus argutus</name>
    <name type="common">Southern blackberry</name>
    <dbReference type="NCBI Taxonomy" id="59490"/>
    <lineage>
        <taxon>Eukaryota</taxon>
        <taxon>Viridiplantae</taxon>
        <taxon>Streptophyta</taxon>
        <taxon>Embryophyta</taxon>
        <taxon>Tracheophyta</taxon>
        <taxon>Spermatophyta</taxon>
        <taxon>Magnoliopsida</taxon>
        <taxon>eudicotyledons</taxon>
        <taxon>Gunneridae</taxon>
        <taxon>Pentapetalae</taxon>
        <taxon>rosids</taxon>
        <taxon>fabids</taxon>
        <taxon>Rosales</taxon>
        <taxon>Rosaceae</taxon>
        <taxon>Rosoideae</taxon>
        <taxon>Rosoideae incertae sedis</taxon>
        <taxon>Rubus</taxon>
    </lineage>
</organism>
<dbReference type="Pfam" id="PF25019">
    <property type="entry name" value="LRR_R13L1-DRL21"/>
    <property type="match status" value="2"/>
</dbReference>
<reference evidence="2 3" key="1">
    <citation type="journal article" date="2023" name="G3 (Bethesda)">
        <title>A chromosome-length genome assembly and annotation of blackberry (Rubus argutus, cv. 'Hillquist').</title>
        <authorList>
            <person name="Bruna T."/>
            <person name="Aryal R."/>
            <person name="Dudchenko O."/>
            <person name="Sargent D.J."/>
            <person name="Mead D."/>
            <person name="Buti M."/>
            <person name="Cavallini A."/>
            <person name="Hytonen T."/>
            <person name="Andres J."/>
            <person name="Pham M."/>
            <person name="Weisz D."/>
            <person name="Mascagni F."/>
            <person name="Usai G."/>
            <person name="Natali L."/>
            <person name="Bassil N."/>
            <person name="Fernandez G.E."/>
            <person name="Lomsadze A."/>
            <person name="Armour M."/>
            <person name="Olukolu B."/>
            <person name="Poorten T."/>
            <person name="Britton C."/>
            <person name="Davik J."/>
            <person name="Ashrafi H."/>
            <person name="Aiden E.L."/>
            <person name="Borodovsky M."/>
            <person name="Worthington M."/>
        </authorList>
    </citation>
    <scope>NUCLEOTIDE SEQUENCE [LARGE SCALE GENOMIC DNA]</scope>
    <source>
        <strain evidence="2">PI 553951</strain>
    </source>
</reference>
<sequence>MQERILKGSVHKLFTNDEVLGPILPGLKALRVVKLYEADIVELPDSVGKLNHLRYFDVSRTKIKVLPKSIGKLYNLQTLKMYPLGSLEGIPKELQNLINLRHLYFDHRLKFPVGMRQLSNLRSLTHFRVGKEIGLGIEELSSLNQLEGELSIYNLEHVRDGEEAKKVNLVGKTNIRKLRFEWSQAEVWLSSSNDEDVLEGLQPHSNLEFLEIHRFKGERFPLWMKSRFFLLNNNLKEIELANCNKCEGLPILGHLPNLRHVRIDTMRNLKCVGSEFYGYDQVHQVAAASEETKVLFPALKTLHIENAGNLIEWMEVTERAVVFPCLEELTLKSCFQLRSAPSHFPSLKKLVIEAVNSSMSMASILSNKLTTLTHLEIHNVQGLTCLPDGMLENNKNLSFLKIESCSEFTCIAHHGFEYCCSSLESLLISWCRKLRYLPDGLLTPSLKKLNLLFCANLESIPDITPSGGGFTSLQILSIIHCPQLSSLPKGLEYCTSLEKVGIQRCSKLTAIPITQGQPFLGELYIRDCPELSSPPSGLEYCTSLQKLDITGCPKITSISIHSSLSISLRDLSVSHLESLPTLRGFTFLSQLKIRECTSPQIGPEFSASLQTLIALQELRISCCPNVESIPSLDKLTSLSLLQISYCYGLTSLPSVVNLSSLKELEIGRFWEELEPFPAFQGIPHLESLTIDGWPKLKCLPDQIQYLTSLTSFWILSFDGVEAFPEWLGNLATLEKLTIQDCKNLMYLPSVKAMQRLNRLHTLSIIGCPLLRERCTQESGPEWPKIRLVPFMHNGKDHVQLRKPS</sequence>
<comment type="caution">
    <text evidence="2">The sequence shown here is derived from an EMBL/GenBank/DDBJ whole genome shotgun (WGS) entry which is preliminary data.</text>
</comment>
<keyword evidence="3" id="KW-1185">Reference proteome</keyword>
<evidence type="ECO:0000259" key="1">
    <source>
        <dbReference type="Pfam" id="PF25019"/>
    </source>
</evidence>
<dbReference type="SUPFAM" id="SSF52047">
    <property type="entry name" value="RNI-like"/>
    <property type="match status" value="1"/>
</dbReference>
<evidence type="ECO:0000313" key="2">
    <source>
        <dbReference type="EMBL" id="KAK9920822.1"/>
    </source>
</evidence>
<proteinExistence type="predicted"/>
<dbReference type="EMBL" id="JBEDUW010000006">
    <property type="protein sequence ID" value="KAK9920822.1"/>
    <property type="molecule type" value="Genomic_DNA"/>
</dbReference>
<protein>
    <recommendedName>
        <fullName evidence="1">R13L1/DRL21-like LRR repeat region domain-containing protein</fullName>
    </recommendedName>
</protein>
<feature type="domain" description="R13L1/DRL21-like LRR repeat region" evidence="1">
    <location>
        <begin position="702"/>
        <end position="760"/>
    </location>
</feature>
<name>A0AAW1WBZ8_RUBAR</name>
<feature type="domain" description="R13L1/DRL21-like LRR repeat region" evidence="1">
    <location>
        <begin position="137"/>
        <end position="266"/>
    </location>
</feature>
<dbReference type="PANTHER" id="PTHR47186">
    <property type="entry name" value="LEUCINE-RICH REPEAT-CONTAINING PROTEIN 57"/>
    <property type="match status" value="1"/>
</dbReference>
<dbReference type="AlphaFoldDB" id="A0AAW1WBZ8"/>
<evidence type="ECO:0000313" key="3">
    <source>
        <dbReference type="Proteomes" id="UP001457282"/>
    </source>
</evidence>
<gene>
    <name evidence="2" type="ORF">M0R45_029366</name>
</gene>
<dbReference type="InterPro" id="IPR056789">
    <property type="entry name" value="LRR_R13L1-DRL21"/>
</dbReference>
<dbReference type="Gene3D" id="3.80.10.10">
    <property type="entry name" value="Ribonuclease Inhibitor"/>
    <property type="match status" value="4"/>
</dbReference>
<dbReference type="InterPro" id="IPR032675">
    <property type="entry name" value="LRR_dom_sf"/>
</dbReference>
<dbReference type="SUPFAM" id="SSF52058">
    <property type="entry name" value="L domain-like"/>
    <property type="match status" value="2"/>
</dbReference>
<dbReference type="Proteomes" id="UP001457282">
    <property type="component" value="Unassembled WGS sequence"/>
</dbReference>
<dbReference type="PANTHER" id="PTHR47186:SF18">
    <property type="entry name" value="RX N-TERMINAL DOMAIN-CONTAINING PROTEIN"/>
    <property type="match status" value="1"/>
</dbReference>
<dbReference type="SMART" id="SM00367">
    <property type="entry name" value="LRR_CC"/>
    <property type="match status" value="4"/>
</dbReference>